<dbReference type="OrthoDB" id="3346544at2759"/>
<dbReference type="EMBL" id="ML179186">
    <property type="protein sequence ID" value="THU96034.1"/>
    <property type="molecule type" value="Genomic_DNA"/>
</dbReference>
<dbReference type="AlphaFoldDB" id="A0A4S8M1R2"/>
<protein>
    <submittedName>
        <fullName evidence="2">Uncharacterized protein</fullName>
    </submittedName>
</protein>
<gene>
    <name evidence="2" type="ORF">K435DRAFT_966118</name>
</gene>
<evidence type="ECO:0000313" key="2">
    <source>
        <dbReference type="EMBL" id="THU96034.1"/>
    </source>
</evidence>
<keyword evidence="1" id="KW-1133">Transmembrane helix</keyword>
<evidence type="ECO:0000256" key="1">
    <source>
        <dbReference type="SAM" id="Phobius"/>
    </source>
</evidence>
<feature type="transmembrane region" description="Helical" evidence="1">
    <location>
        <begin position="112"/>
        <end position="133"/>
    </location>
</feature>
<name>A0A4S8M1R2_DENBC</name>
<organism evidence="2 3">
    <name type="scientific">Dendrothele bispora (strain CBS 962.96)</name>
    <dbReference type="NCBI Taxonomy" id="1314807"/>
    <lineage>
        <taxon>Eukaryota</taxon>
        <taxon>Fungi</taxon>
        <taxon>Dikarya</taxon>
        <taxon>Basidiomycota</taxon>
        <taxon>Agaricomycotina</taxon>
        <taxon>Agaricomycetes</taxon>
        <taxon>Agaricomycetidae</taxon>
        <taxon>Agaricales</taxon>
        <taxon>Agaricales incertae sedis</taxon>
        <taxon>Dendrothele</taxon>
    </lineage>
</organism>
<sequence length="265" mass="29463">MFIVATFHIAMSMARTIEGYANHPGTSETLAYLGELRPWHHILQDVWVPLQEDLGGLAAIYRVYIVWGHNWRIIILPTILLVADIIAGFTVIGKFAAAAPGAVLFDESINQWLKTFFSVTVVLNIITTSLLAYRIWRTDQASAPFRTGQGLLRPFLQILIESASLQLTVQLLLLILYCVNDTALFIVHDASVPIVGITFNAITLRSRMLLMKGHKDLSTWQPSSSVPTIGSLPMRRVNVQISTEVEEDNSTTKSEVGHKQVVDVV</sequence>
<feature type="transmembrane region" description="Helical" evidence="1">
    <location>
        <begin position="154"/>
        <end position="177"/>
    </location>
</feature>
<evidence type="ECO:0000313" key="3">
    <source>
        <dbReference type="Proteomes" id="UP000297245"/>
    </source>
</evidence>
<keyword evidence="3" id="KW-1185">Reference proteome</keyword>
<reference evidence="2 3" key="1">
    <citation type="journal article" date="2019" name="Nat. Ecol. Evol.">
        <title>Megaphylogeny resolves global patterns of mushroom evolution.</title>
        <authorList>
            <person name="Varga T."/>
            <person name="Krizsan K."/>
            <person name="Foldi C."/>
            <person name="Dima B."/>
            <person name="Sanchez-Garcia M."/>
            <person name="Sanchez-Ramirez S."/>
            <person name="Szollosi G.J."/>
            <person name="Szarkandi J.G."/>
            <person name="Papp V."/>
            <person name="Albert L."/>
            <person name="Andreopoulos W."/>
            <person name="Angelini C."/>
            <person name="Antonin V."/>
            <person name="Barry K.W."/>
            <person name="Bougher N.L."/>
            <person name="Buchanan P."/>
            <person name="Buyck B."/>
            <person name="Bense V."/>
            <person name="Catcheside P."/>
            <person name="Chovatia M."/>
            <person name="Cooper J."/>
            <person name="Damon W."/>
            <person name="Desjardin D."/>
            <person name="Finy P."/>
            <person name="Geml J."/>
            <person name="Haridas S."/>
            <person name="Hughes K."/>
            <person name="Justo A."/>
            <person name="Karasinski D."/>
            <person name="Kautmanova I."/>
            <person name="Kiss B."/>
            <person name="Kocsube S."/>
            <person name="Kotiranta H."/>
            <person name="LaButti K.M."/>
            <person name="Lechner B.E."/>
            <person name="Liimatainen K."/>
            <person name="Lipzen A."/>
            <person name="Lukacs Z."/>
            <person name="Mihaltcheva S."/>
            <person name="Morgado L.N."/>
            <person name="Niskanen T."/>
            <person name="Noordeloos M.E."/>
            <person name="Ohm R.A."/>
            <person name="Ortiz-Santana B."/>
            <person name="Ovrebo C."/>
            <person name="Racz N."/>
            <person name="Riley R."/>
            <person name="Savchenko A."/>
            <person name="Shiryaev A."/>
            <person name="Soop K."/>
            <person name="Spirin V."/>
            <person name="Szebenyi C."/>
            <person name="Tomsovsky M."/>
            <person name="Tulloss R.E."/>
            <person name="Uehling J."/>
            <person name="Grigoriev I.V."/>
            <person name="Vagvolgyi C."/>
            <person name="Papp T."/>
            <person name="Martin F.M."/>
            <person name="Miettinen O."/>
            <person name="Hibbett D.S."/>
            <person name="Nagy L.G."/>
        </authorList>
    </citation>
    <scope>NUCLEOTIDE SEQUENCE [LARGE SCALE GENOMIC DNA]</scope>
    <source>
        <strain evidence="2 3">CBS 962.96</strain>
    </source>
</reference>
<feature type="transmembrane region" description="Helical" evidence="1">
    <location>
        <begin position="71"/>
        <end position="92"/>
    </location>
</feature>
<keyword evidence="1" id="KW-0472">Membrane</keyword>
<dbReference type="Proteomes" id="UP000297245">
    <property type="component" value="Unassembled WGS sequence"/>
</dbReference>
<keyword evidence="1" id="KW-0812">Transmembrane</keyword>
<feature type="transmembrane region" description="Helical" evidence="1">
    <location>
        <begin position="183"/>
        <end position="202"/>
    </location>
</feature>
<accession>A0A4S8M1R2</accession>
<proteinExistence type="predicted"/>